<evidence type="ECO:0000259" key="1">
    <source>
        <dbReference type="Pfam" id="PF00078"/>
    </source>
</evidence>
<evidence type="ECO:0000313" key="3">
    <source>
        <dbReference type="Proteomes" id="UP001281410"/>
    </source>
</evidence>
<gene>
    <name evidence="2" type="ORF">Dsin_000643</name>
</gene>
<evidence type="ECO:0000313" key="2">
    <source>
        <dbReference type="EMBL" id="KAK3228762.1"/>
    </source>
</evidence>
<proteinExistence type="predicted"/>
<dbReference type="AlphaFoldDB" id="A0AAE0B3L3"/>
<sequence length="121" mass="13983">MDFMKFMTEFHQNGCIVKELNQTFIALIPKCTNPETMKDYRPISLIRSLYKLLAKVLAGRMRKVIGSVVGESHMAFVHNRQILDSFVIAEDIIHHWKKNKDGGLLVKLDFEKAYDSLDHGF</sequence>
<comment type="caution">
    <text evidence="2">The sequence shown here is derived from an EMBL/GenBank/DDBJ whole genome shotgun (WGS) entry which is preliminary data.</text>
</comment>
<feature type="domain" description="Reverse transcriptase" evidence="1">
    <location>
        <begin position="29"/>
        <end position="119"/>
    </location>
</feature>
<accession>A0AAE0B3L3</accession>
<organism evidence="2 3">
    <name type="scientific">Dipteronia sinensis</name>
    <dbReference type="NCBI Taxonomy" id="43782"/>
    <lineage>
        <taxon>Eukaryota</taxon>
        <taxon>Viridiplantae</taxon>
        <taxon>Streptophyta</taxon>
        <taxon>Embryophyta</taxon>
        <taxon>Tracheophyta</taxon>
        <taxon>Spermatophyta</taxon>
        <taxon>Magnoliopsida</taxon>
        <taxon>eudicotyledons</taxon>
        <taxon>Gunneridae</taxon>
        <taxon>Pentapetalae</taxon>
        <taxon>rosids</taxon>
        <taxon>malvids</taxon>
        <taxon>Sapindales</taxon>
        <taxon>Sapindaceae</taxon>
        <taxon>Hippocastanoideae</taxon>
        <taxon>Acereae</taxon>
        <taxon>Dipteronia</taxon>
    </lineage>
</organism>
<dbReference type="PANTHER" id="PTHR31635:SF196">
    <property type="entry name" value="REVERSE TRANSCRIPTASE DOMAIN-CONTAINING PROTEIN-RELATED"/>
    <property type="match status" value="1"/>
</dbReference>
<dbReference type="Proteomes" id="UP001281410">
    <property type="component" value="Unassembled WGS sequence"/>
</dbReference>
<dbReference type="InterPro" id="IPR000477">
    <property type="entry name" value="RT_dom"/>
</dbReference>
<name>A0AAE0B3L3_9ROSI</name>
<dbReference type="PANTHER" id="PTHR31635">
    <property type="entry name" value="REVERSE TRANSCRIPTASE DOMAIN-CONTAINING PROTEIN-RELATED"/>
    <property type="match status" value="1"/>
</dbReference>
<reference evidence="2" key="1">
    <citation type="journal article" date="2023" name="Plant J.">
        <title>Genome sequences and population genomics provide insights into the demographic history, inbreeding, and mutation load of two 'living fossil' tree species of Dipteronia.</title>
        <authorList>
            <person name="Feng Y."/>
            <person name="Comes H.P."/>
            <person name="Chen J."/>
            <person name="Zhu S."/>
            <person name="Lu R."/>
            <person name="Zhang X."/>
            <person name="Li P."/>
            <person name="Qiu J."/>
            <person name="Olsen K.M."/>
            <person name="Qiu Y."/>
        </authorList>
    </citation>
    <scope>NUCLEOTIDE SEQUENCE</scope>
    <source>
        <strain evidence="2">NBL</strain>
    </source>
</reference>
<dbReference type="EMBL" id="JANJYJ010000001">
    <property type="protein sequence ID" value="KAK3228762.1"/>
    <property type="molecule type" value="Genomic_DNA"/>
</dbReference>
<protein>
    <recommendedName>
        <fullName evidence="1">Reverse transcriptase domain-containing protein</fullName>
    </recommendedName>
</protein>
<keyword evidence="3" id="KW-1185">Reference proteome</keyword>
<dbReference type="Pfam" id="PF00078">
    <property type="entry name" value="RVT_1"/>
    <property type="match status" value="1"/>
</dbReference>